<organism evidence="5 6">
    <name type="scientific">Ichthyophthirius multifiliis</name>
    <name type="common">White spot disease agent</name>
    <name type="synonym">Ich</name>
    <dbReference type="NCBI Taxonomy" id="5932"/>
    <lineage>
        <taxon>Eukaryota</taxon>
        <taxon>Sar</taxon>
        <taxon>Alveolata</taxon>
        <taxon>Ciliophora</taxon>
        <taxon>Intramacronucleata</taxon>
        <taxon>Oligohymenophorea</taxon>
        <taxon>Hymenostomatida</taxon>
        <taxon>Ophryoglenina</taxon>
        <taxon>Ichthyophthirius</taxon>
    </lineage>
</organism>
<protein>
    <recommendedName>
        <fullName evidence="7">Transmembrane protein</fullName>
    </recommendedName>
</protein>
<evidence type="ECO:0008006" key="7">
    <source>
        <dbReference type="Google" id="ProtNLM"/>
    </source>
</evidence>
<keyword evidence="1" id="KW-0175">Coiled coil</keyword>
<evidence type="ECO:0000256" key="1">
    <source>
        <dbReference type="SAM" id="Coils"/>
    </source>
</evidence>
<evidence type="ECO:0000256" key="3">
    <source>
        <dbReference type="SAM" id="Phobius"/>
    </source>
</evidence>
<keyword evidence="4" id="KW-0732">Signal</keyword>
<feature type="transmembrane region" description="Helical" evidence="3">
    <location>
        <begin position="89"/>
        <end position="105"/>
    </location>
</feature>
<evidence type="ECO:0000313" key="5">
    <source>
        <dbReference type="EMBL" id="EGR30162.1"/>
    </source>
</evidence>
<evidence type="ECO:0000256" key="2">
    <source>
        <dbReference type="SAM" id="MobiDB-lite"/>
    </source>
</evidence>
<sequence>MICSPIFILLIINCISCLGQSDINTSSLIQTFPYIGIYLHALGGRSSTALVSSFLKMIVLIYFVYLSALYIGTFFLFYKQLPKGVDENFLAYLAILELISLIFIRTRSSLKWFPLFSMALIYTFLFYVQNTLYGYYALFLYSIICFLVVVFAFILLEFEIPAASWNDSFHYTPSLNRPRCLYFPLFNLSWYYDLPQLWTMFYPLYGREHFTQNQLSLVDRNYMLLSQVLEEAQNNPDNNLDMRFDFQNNLQQQQLQQQQGGQNNIQQNENNNIEENNDQQEVRIPVNYNNNQEMELQQQINILDNNQNDFDKLQDDNSREQNLLENEQGVCQNTIFSKAKGILIGGGVNDNIDSQKNNNDDKKYQKFE</sequence>
<proteinExistence type="predicted"/>
<keyword evidence="6" id="KW-1185">Reference proteome</keyword>
<dbReference type="AlphaFoldDB" id="G0QX90"/>
<evidence type="ECO:0000256" key="4">
    <source>
        <dbReference type="SAM" id="SignalP"/>
    </source>
</evidence>
<feature type="transmembrane region" description="Helical" evidence="3">
    <location>
        <begin position="57"/>
        <end position="77"/>
    </location>
</feature>
<feature type="coiled-coil region" evidence="1">
    <location>
        <begin position="263"/>
        <end position="323"/>
    </location>
</feature>
<reference evidence="5 6" key="1">
    <citation type="submission" date="2011-07" db="EMBL/GenBank/DDBJ databases">
        <authorList>
            <person name="Coyne R."/>
            <person name="Brami D."/>
            <person name="Johnson J."/>
            <person name="Hostetler J."/>
            <person name="Hannick L."/>
            <person name="Clark T."/>
            <person name="Cassidy-Hanley D."/>
            <person name="Inman J."/>
        </authorList>
    </citation>
    <scope>NUCLEOTIDE SEQUENCE [LARGE SCALE GENOMIC DNA]</scope>
    <source>
        <strain evidence="5 6">G5</strain>
    </source>
</reference>
<feature type="transmembrane region" description="Helical" evidence="3">
    <location>
        <begin position="112"/>
        <end position="129"/>
    </location>
</feature>
<keyword evidence="3" id="KW-1133">Transmembrane helix</keyword>
<feature type="compositionally biased region" description="Basic and acidic residues" evidence="2">
    <location>
        <begin position="358"/>
        <end position="368"/>
    </location>
</feature>
<dbReference type="Proteomes" id="UP000008983">
    <property type="component" value="Unassembled WGS sequence"/>
</dbReference>
<name>G0QX90_ICHMU</name>
<feature type="chain" id="PRO_5003408021" description="Transmembrane protein" evidence="4">
    <location>
        <begin position="20"/>
        <end position="368"/>
    </location>
</feature>
<accession>G0QX90</accession>
<dbReference type="RefSeq" id="XP_004031398.1">
    <property type="nucleotide sequence ID" value="XM_004031350.1"/>
</dbReference>
<feature type="transmembrane region" description="Helical" evidence="3">
    <location>
        <begin position="135"/>
        <end position="156"/>
    </location>
</feature>
<dbReference type="OrthoDB" id="289147at2759"/>
<dbReference type="eggNOG" id="ENOG502SNIK">
    <property type="taxonomic scope" value="Eukaryota"/>
</dbReference>
<keyword evidence="3" id="KW-0812">Transmembrane</keyword>
<evidence type="ECO:0000313" key="6">
    <source>
        <dbReference type="Proteomes" id="UP000008983"/>
    </source>
</evidence>
<gene>
    <name evidence="5" type="ORF">IMG5_139650</name>
</gene>
<dbReference type="InParanoid" id="G0QX90"/>
<feature type="signal peptide" evidence="4">
    <location>
        <begin position="1"/>
        <end position="19"/>
    </location>
</feature>
<feature type="region of interest" description="Disordered" evidence="2">
    <location>
        <begin position="346"/>
        <end position="368"/>
    </location>
</feature>
<dbReference type="GeneID" id="14906279"/>
<dbReference type="EMBL" id="GL984045">
    <property type="protein sequence ID" value="EGR30162.1"/>
    <property type="molecule type" value="Genomic_DNA"/>
</dbReference>
<keyword evidence="3" id="KW-0472">Membrane</keyword>